<dbReference type="Gene3D" id="2.60.40.2090">
    <property type="match status" value="1"/>
</dbReference>
<organism evidence="9 10">
    <name type="scientific">Phocaeicola vulgatus</name>
    <name type="common">Bacteroides vulgatus</name>
    <dbReference type="NCBI Taxonomy" id="821"/>
    <lineage>
        <taxon>Bacteria</taxon>
        <taxon>Pseudomonadati</taxon>
        <taxon>Bacteroidota</taxon>
        <taxon>Bacteroidia</taxon>
        <taxon>Bacteroidales</taxon>
        <taxon>Bacteroidaceae</taxon>
        <taxon>Phocaeicola</taxon>
    </lineage>
</organism>
<evidence type="ECO:0000313" key="10">
    <source>
        <dbReference type="Proteomes" id="UP000061587"/>
    </source>
</evidence>
<gene>
    <name evidence="9" type="ORF">BvMPK_0683</name>
</gene>
<evidence type="ECO:0000256" key="8">
    <source>
        <dbReference type="SAM" id="SignalP"/>
    </source>
</evidence>
<name>A0A0P0M108_PHOVU</name>
<keyword evidence="6" id="KW-0998">Cell outer membrane</keyword>
<comment type="similarity">
    <text evidence="2">Belongs to the bacteroidetes fimbrillin superfamily. FimB/Mfa2 family.</text>
</comment>
<feature type="signal peptide" evidence="8">
    <location>
        <begin position="1"/>
        <end position="22"/>
    </location>
</feature>
<keyword evidence="7" id="KW-0449">Lipoprotein</keyword>
<evidence type="ECO:0000256" key="1">
    <source>
        <dbReference type="ARBA" id="ARBA00004442"/>
    </source>
</evidence>
<feature type="chain" id="PRO_5006050451" description="FimB/Mfa2 family fimbrial subunit" evidence="8">
    <location>
        <begin position="23"/>
        <end position="352"/>
    </location>
</feature>
<accession>A0A0P0M108</accession>
<comment type="subcellular location">
    <subcellularLocation>
        <location evidence="1">Cell outer membrane</location>
    </subcellularLocation>
</comment>
<dbReference type="PATRIC" id="fig|821.40.peg.793"/>
<evidence type="ECO:0000256" key="5">
    <source>
        <dbReference type="ARBA" id="ARBA00023139"/>
    </source>
</evidence>
<keyword evidence="4" id="KW-0472">Membrane</keyword>
<sequence>MTKSMKTVKTFARQFSFSLMMAMTLGSAVVSCDSILGEEEVDCSVEYRVKFKYDYNMKYADAFSREVGTVTLYAFDDNGKLVYQKTEEGDVLGEEGYTMKVDLEPGDYHLVTWAGLNDEASFSVPLVTAGESSLDELQCRMDRLYSRAADGTAVVNSKLSALWHGEVTKQSFSRAASSQVVTVPLVKNTNTIRIILQQMDGVTVEVDKFEFTITDDNGLMNYDNKLLEDETLTYYPYYRMQGGTDMGTRADGDAEDSNISVAIAQITVGRLVVENNPRLTITNKETGEPVLSIPLVKYLLLTEAEGHEMTNQEYLDRQDEYNMTFFLDESMKWINTSIIINDWVVRFNELDM</sequence>
<proteinExistence type="inferred from homology"/>
<evidence type="ECO:0000313" key="9">
    <source>
        <dbReference type="EMBL" id="ALK83302.1"/>
    </source>
</evidence>
<keyword evidence="5" id="KW-0564">Palmitate</keyword>
<dbReference type="InterPro" id="IPR014941">
    <property type="entry name" value="FimB/Mfa2/Mfa3"/>
</dbReference>
<evidence type="ECO:0000256" key="4">
    <source>
        <dbReference type="ARBA" id="ARBA00023136"/>
    </source>
</evidence>
<dbReference type="Gene3D" id="2.60.40.2100">
    <property type="match status" value="1"/>
</dbReference>
<dbReference type="AlphaFoldDB" id="A0A0P0M108"/>
<protein>
    <recommendedName>
        <fullName evidence="11">FimB/Mfa2 family fimbrial subunit</fullName>
    </recommendedName>
</protein>
<evidence type="ECO:0000256" key="7">
    <source>
        <dbReference type="ARBA" id="ARBA00023288"/>
    </source>
</evidence>
<evidence type="ECO:0000256" key="2">
    <source>
        <dbReference type="ARBA" id="ARBA00007248"/>
    </source>
</evidence>
<reference evidence="9 10" key="2">
    <citation type="journal article" date="2016" name="Genome Biol. Evol.">
        <title>Extensive mobilome-driven genome diversification in mouse gut-associated Bacteroides vulgatus mpk.</title>
        <authorList>
            <person name="Lange A."/>
            <person name="Beier S."/>
            <person name="Steimle A."/>
            <person name="Autenrieth I.B."/>
            <person name="Huson D.H."/>
            <person name="Frick J.S."/>
        </authorList>
    </citation>
    <scope>NUCLEOTIDE SEQUENCE [LARGE SCALE GENOMIC DNA]</scope>
    <source>
        <strain evidence="10">mpk</strain>
    </source>
</reference>
<dbReference type="EMBL" id="CP013020">
    <property type="protein sequence ID" value="ALK83302.1"/>
    <property type="molecule type" value="Genomic_DNA"/>
</dbReference>
<dbReference type="PROSITE" id="PS51257">
    <property type="entry name" value="PROKAR_LIPOPROTEIN"/>
    <property type="match status" value="1"/>
</dbReference>
<dbReference type="Proteomes" id="UP000061587">
    <property type="component" value="Chromosome"/>
</dbReference>
<evidence type="ECO:0008006" key="11">
    <source>
        <dbReference type="Google" id="ProtNLM"/>
    </source>
</evidence>
<dbReference type="Pfam" id="PF08842">
    <property type="entry name" value="Mfa2"/>
    <property type="match status" value="1"/>
</dbReference>
<reference evidence="10" key="1">
    <citation type="submission" date="2015-10" db="EMBL/GenBank/DDBJ databases">
        <title>Extensive mobilome-driven genome diversification in gut-associated Bacteroides vulgatus mpk.</title>
        <authorList>
            <person name="Beier S."/>
            <person name="Lange A."/>
            <person name="Huson D.H."/>
            <person name="Frick J.-S."/>
            <person name="Autenrieth I.B."/>
        </authorList>
    </citation>
    <scope>NUCLEOTIDE SEQUENCE [LARGE SCALE GENOMIC DNA]</scope>
    <source>
        <strain evidence="10">mpk</strain>
    </source>
</reference>
<evidence type="ECO:0000256" key="3">
    <source>
        <dbReference type="ARBA" id="ARBA00022729"/>
    </source>
</evidence>
<keyword evidence="3 8" id="KW-0732">Signal</keyword>
<dbReference type="GO" id="GO:0009279">
    <property type="term" value="C:cell outer membrane"/>
    <property type="evidence" value="ECO:0007669"/>
    <property type="project" value="UniProtKB-SubCell"/>
</dbReference>
<evidence type="ECO:0000256" key="6">
    <source>
        <dbReference type="ARBA" id="ARBA00023237"/>
    </source>
</evidence>